<reference evidence="2" key="1">
    <citation type="submission" date="2021-01" db="EMBL/GenBank/DDBJ databases">
        <title>Modified the classification status of verrucomicrobia.</title>
        <authorList>
            <person name="Feng X."/>
        </authorList>
    </citation>
    <scope>NUCLEOTIDE SEQUENCE</scope>
    <source>
        <strain evidence="2">KCTC 12986</strain>
    </source>
</reference>
<evidence type="ECO:0000313" key="3">
    <source>
        <dbReference type="Proteomes" id="UP000604083"/>
    </source>
</evidence>
<accession>A0A934RN84</accession>
<dbReference type="EMBL" id="JAENIO010000001">
    <property type="protein sequence ID" value="MBK1832481.1"/>
    <property type="molecule type" value="Genomic_DNA"/>
</dbReference>
<dbReference type="RefSeq" id="WP_200389917.1">
    <property type="nucleotide sequence ID" value="NZ_JAENIO010000001.1"/>
</dbReference>
<dbReference type="Gene3D" id="1.10.260.40">
    <property type="entry name" value="lambda repressor-like DNA-binding domains"/>
    <property type="match status" value="1"/>
</dbReference>
<dbReference type="Pfam" id="PF13560">
    <property type="entry name" value="HTH_31"/>
    <property type="match status" value="1"/>
</dbReference>
<comment type="caution">
    <text evidence="2">The sequence shown here is derived from an EMBL/GenBank/DDBJ whole genome shotgun (WGS) entry which is preliminary data.</text>
</comment>
<dbReference type="GO" id="GO:0003677">
    <property type="term" value="F:DNA binding"/>
    <property type="evidence" value="ECO:0007669"/>
    <property type="project" value="InterPro"/>
</dbReference>
<dbReference type="Proteomes" id="UP000604083">
    <property type="component" value="Unassembled WGS sequence"/>
</dbReference>
<proteinExistence type="predicted"/>
<sequence length="88" mass="9652">MANPSPSETLLTELALVLRQTREEAGLSKRELAQRAGCITTTITRLESGVQNPGLELLTRISFALHTQPSHLLARAESRVNLKSEEVT</sequence>
<evidence type="ECO:0000313" key="2">
    <source>
        <dbReference type="EMBL" id="MBK1832481.1"/>
    </source>
</evidence>
<keyword evidence="3" id="KW-1185">Reference proteome</keyword>
<protein>
    <submittedName>
        <fullName evidence="2">Helix-turn-helix transcriptional regulator</fullName>
    </submittedName>
</protein>
<dbReference type="SMART" id="SM00530">
    <property type="entry name" value="HTH_XRE"/>
    <property type="match status" value="1"/>
</dbReference>
<organism evidence="2 3">
    <name type="scientific">Roseibacillus ishigakijimensis</name>
    <dbReference type="NCBI Taxonomy" id="454146"/>
    <lineage>
        <taxon>Bacteria</taxon>
        <taxon>Pseudomonadati</taxon>
        <taxon>Verrucomicrobiota</taxon>
        <taxon>Verrucomicrobiia</taxon>
        <taxon>Verrucomicrobiales</taxon>
        <taxon>Verrucomicrobiaceae</taxon>
        <taxon>Roseibacillus</taxon>
    </lineage>
</organism>
<dbReference type="SUPFAM" id="SSF47413">
    <property type="entry name" value="lambda repressor-like DNA-binding domains"/>
    <property type="match status" value="1"/>
</dbReference>
<gene>
    <name evidence="2" type="ORF">JIN78_00290</name>
</gene>
<dbReference type="InterPro" id="IPR001387">
    <property type="entry name" value="Cro/C1-type_HTH"/>
</dbReference>
<dbReference type="PROSITE" id="PS50943">
    <property type="entry name" value="HTH_CROC1"/>
    <property type="match status" value="1"/>
</dbReference>
<evidence type="ECO:0000259" key="1">
    <source>
        <dbReference type="PROSITE" id="PS50943"/>
    </source>
</evidence>
<feature type="domain" description="HTH cro/C1-type" evidence="1">
    <location>
        <begin position="18"/>
        <end position="72"/>
    </location>
</feature>
<dbReference type="InterPro" id="IPR010982">
    <property type="entry name" value="Lambda_DNA-bd_dom_sf"/>
</dbReference>
<dbReference type="AlphaFoldDB" id="A0A934RN84"/>
<name>A0A934RN84_9BACT</name>
<dbReference type="CDD" id="cd00093">
    <property type="entry name" value="HTH_XRE"/>
    <property type="match status" value="1"/>
</dbReference>